<evidence type="ECO:0000313" key="2">
    <source>
        <dbReference type="Proteomes" id="UP001258017"/>
    </source>
</evidence>
<keyword evidence="2" id="KW-1185">Reference proteome</keyword>
<dbReference type="Proteomes" id="UP001258017">
    <property type="component" value="Unassembled WGS sequence"/>
</dbReference>
<organism evidence="1 2">
    <name type="scientific">Odynerus spinipes</name>
    <dbReference type="NCBI Taxonomy" id="1348599"/>
    <lineage>
        <taxon>Eukaryota</taxon>
        <taxon>Metazoa</taxon>
        <taxon>Ecdysozoa</taxon>
        <taxon>Arthropoda</taxon>
        <taxon>Hexapoda</taxon>
        <taxon>Insecta</taxon>
        <taxon>Pterygota</taxon>
        <taxon>Neoptera</taxon>
        <taxon>Endopterygota</taxon>
        <taxon>Hymenoptera</taxon>
        <taxon>Apocrita</taxon>
        <taxon>Aculeata</taxon>
        <taxon>Vespoidea</taxon>
        <taxon>Vespidae</taxon>
        <taxon>Eumeninae</taxon>
        <taxon>Odynerus</taxon>
    </lineage>
</organism>
<reference evidence="1" key="1">
    <citation type="submission" date="2021-08" db="EMBL/GenBank/DDBJ databases">
        <authorList>
            <person name="Misof B."/>
            <person name="Oliver O."/>
            <person name="Podsiadlowski L."/>
            <person name="Donath A."/>
            <person name="Peters R."/>
            <person name="Mayer C."/>
            <person name="Rust J."/>
            <person name="Gunkel S."/>
            <person name="Lesny P."/>
            <person name="Martin S."/>
            <person name="Oeyen J.P."/>
            <person name="Petersen M."/>
            <person name="Panagiotis P."/>
            <person name="Wilbrandt J."/>
            <person name="Tanja T."/>
        </authorList>
    </citation>
    <scope>NUCLEOTIDE SEQUENCE</scope>
    <source>
        <strain evidence="1">GBR_01_08_01A</strain>
        <tissue evidence="1">Thorax + abdomen</tissue>
    </source>
</reference>
<dbReference type="AlphaFoldDB" id="A0AAD9VKV8"/>
<protein>
    <submittedName>
        <fullName evidence="1">Uncharacterized protein</fullName>
    </submittedName>
</protein>
<dbReference type="EMBL" id="JAIFRP010000392">
    <property type="protein sequence ID" value="KAK2578343.1"/>
    <property type="molecule type" value="Genomic_DNA"/>
</dbReference>
<name>A0AAD9VKV8_9HYME</name>
<feature type="non-terminal residue" evidence="1">
    <location>
        <position position="1"/>
    </location>
</feature>
<proteinExistence type="predicted"/>
<sequence length="131" mass="15399">NHDDKLLSALVNQLVQVDKDLVKEREVSRELASEATKRLRKYNKSYYDSKHKRISTYQVGDYVMIRDLQAKPGQNTKLKHTYKGRYMVSKILNKNRYVIRDIPGHNVSSRPYDSILSPDKLKPWVKPVRIN</sequence>
<evidence type="ECO:0000313" key="1">
    <source>
        <dbReference type="EMBL" id="KAK2578343.1"/>
    </source>
</evidence>
<accession>A0AAD9VKV8</accession>
<reference evidence="1" key="2">
    <citation type="journal article" date="2023" name="Commun. Biol.">
        <title>Intrasexual cuticular hydrocarbon dimorphism in a wasp sheds light on hydrocarbon biosynthesis genes in Hymenoptera.</title>
        <authorList>
            <person name="Moris V.C."/>
            <person name="Podsiadlowski L."/>
            <person name="Martin S."/>
            <person name="Oeyen J.P."/>
            <person name="Donath A."/>
            <person name="Petersen M."/>
            <person name="Wilbrandt J."/>
            <person name="Misof B."/>
            <person name="Liedtke D."/>
            <person name="Thamm M."/>
            <person name="Scheiner R."/>
            <person name="Schmitt T."/>
            <person name="Niehuis O."/>
        </authorList>
    </citation>
    <scope>NUCLEOTIDE SEQUENCE</scope>
    <source>
        <strain evidence="1">GBR_01_08_01A</strain>
    </source>
</reference>
<gene>
    <name evidence="1" type="ORF">KPH14_000910</name>
</gene>
<comment type="caution">
    <text evidence="1">The sequence shown here is derived from an EMBL/GenBank/DDBJ whole genome shotgun (WGS) entry which is preliminary data.</text>
</comment>